<dbReference type="RefSeq" id="WP_382368816.1">
    <property type="nucleotide sequence ID" value="NZ_JBHLWB010000001.1"/>
</dbReference>
<evidence type="ECO:0000313" key="17">
    <source>
        <dbReference type="Proteomes" id="UP001589767"/>
    </source>
</evidence>
<keyword evidence="16" id="KW-0675">Receptor</keyword>
<proteinExistence type="inferred from homology"/>
<evidence type="ECO:0000256" key="9">
    <source>
        <dbReference type="ARBA" id="ARBA00023237"/>
    </source>
</evidence>
<evidence type="ECO:0000313" key="16">
    <source>
        <dbReference type="EMBL" id="MFC0308584.1"/>
    </source>
</evidence>
<feature type="short sequence motif" description="TonB C-terminal box" evidence="11">
    <location>
        <begin position="665"/>
        <end position="682"/>
    </location>
</feature>
<dbReference type="Proteomes" id="UP001589767">
    <property type="component" value="Unassembled WGS sequence"/>
</dbReference>
<comment type="similarity">
    <text evidence="2 10 12">Belongs to the TonB-dependent receptor family.</text>
</comment>
<evidence type="ECO:0000256" key="1">
    <source>
        <dbReference type="ARBA" id="ARBA00004571"/>
    </source>
</evidence>
<reference evidence="16 17" key="1">
    <citation type="submission" date="2024-09" db="EMBL/GenBank/DDBJ databases">
        <authorList>
            <person name="Sun Q."/>
            <person name="Mori K."/>
        </authorList>
    </citation>
    <scope>NUCLEOTIDE SEQUENCE [LARGE SCALE GENOMIC DNA]</scope>
    <source>
        <strain evidence="16 17">CCM 7539</strain>
    </source>
</reference>
<comment type="caution">
    <text evidence="16">The sequence shown here is derived from an EMBL/GenBank/DDBJ whole genome shotgun (WGS) entry which is preliminary data.</text>
</comment>
<dbReference type="InterPro" id="IPR000531">
    <property type="entry name" value="Beta-barrel_TonB"/>
</dbReference>
<dbReference type="EMBL" id="JBHLWB010000001">
    <property type="protein sequence ID" value="MFC0308584.1"/>
    <property type="molecule type" value="Genomic_DNA"/>
</dbReference>
<dbReference type="SUPFAM" id="SSF56935">
    <property type="entry name" value="Porins"/>
    <property type="match status" value="1"/>
</dbReference>
<dbReference type="PANTHER" id="PTHR30069:SF41">
    <property type="entry name" value="HEME_HEMOPEXIN UTILIZATION PROTEIN C"/>
    <property type="match status" value="1"/>
</dbReference>
<dbReference type="Pfam" id="PF00593">
    <property type="entry name" value="TonB_dep_Rec_b-barrel"/>
    <property type="match status" value="1"/>
</dbReference>
<keyword evidence="5 10" id="KW-0812">Transmembrane</keyword>
<organism evidence="16 17">
    <name type="scientific">Gallibacterium trehalosifermentans</name>
    <dbReference type="NCBI Taxonomy" id="516935"/>
    <lineage>
        <taxon>Bacteria</taxon>
        <taxon>Pseudomonadati</taxon>
        <taxon>Pseudomonadota</taxon>
        <taxon>Gammaproteobacteria</taxon>
        <taxon>Pasteurellales</taxon>
        <taxon>Pasteurellaceae</taxon>
        <taxon>Gallibacterium</taxon>
    </lineage>
</organism>
<evidence type="ECO:0000256" key="10">
    <source>
        <dbReference type="PROSITE-ProRule" id="PRU01360"/>
    </source>
</evidence>
<evidence type="ECO:0000256" key="2">
    <source>
        <dbReference type="ARBA" id="ARBA00009810"/>
    </source>
</evidence>
<accession>A0ABV6GYZ5</accession>
<gene>
    <name evidence="16" type="ORF">ACFFHK_02540</name>
</gene>
<evidence type="ECO:0000256" key="3">
    <source>
        <dbReference type="ARBA" id="ARBA00022448"/>
    </source>
</evidence>
<dbReference type="Gene3D" id="2.170.130.10">
    <property type="entry name" value="TonB-dependent receptor, plug domain"/>
    <property type="match status" value="1"/>
</dbReference>
<dbReference type="InterPro" id="IPR036942">
    <property type="entry name" value="Beta-barrel_TonB_sf"/>
</dbReference>
<dbReference type="InterPro" id="IPR037066">
    <property type="entry name" value="Plug_dom_sf"/>
</dbReference>
<evidence type="ECO:0000256" key="4">
    <source>
        <dbReference type="ARBA" id="ARBA00022452"/>
    </source>
</evidence>
<comment type="subcellular location">
    <subcellularLocation>
        <location evidence="1 10">Cell outer membrane</location>
        <topology evidence="1 10">Multi-pass membrane protein</topology>
    </subcellularLocation>
</comment>
<dbReference type="InterPro" id="IPR010917">
    <property type="entry name" value="TonB_rcpt_CS"/>
</dbReference>
<dbReference type="Gene3D" id="2.40.170.20">
    <property type="entry name" value="TonB-dependent receptor, beta-barrel domain"/>
    <property type="match status" value="1"/>
</dbReference>
<feature type="domain" description="TonB-dependent receptor plug" evidence="15">
    <location>
        <begin position="49"/>
        <end position="146"/>
    </location>
</feature>
<keyword evidence="7 12" id="KW-0798">TonB box</keyword>
<dbReference type="InterPro" id="IPR012910">
    <property type="entry name" value="Plug_dom"/>
</dbReference>
<keyword evidence="8 10" id="KW-0472">Membrane</keyword>
<keyword evidence="17" id="KW-1185">Reference proteome</keyword>
<keyword evidence="9 10" id="KW-0998">Cell outer membrane</keyword>
<evidence type="ECO:0000256" key="6">
    <source>
        <dbReference type="ARBA" id="ARBA00022729"/>
    </source>
</evidence>
<dbReference type="Pfam" id="PF07715">
    <property type="entry name" value="Plug"/>
    <property type="match status" value="1"/>
</dbReference>
<evidence type="ECO:0000259" key="15">
    <source>
        <dbReference type="Pfam" id="PF07715"/>
    </source>
</evidence>
<evidence type="ECO:0000256" key="11">
    <source>
        <dbReference type="PROSITE-ProRule" id="PRU10144"/>
    </source>
</evidence>
<evidence type="ECO:0000256" key="12">
    <source>
        <dbReference type="RuleBase" id="RU003357"/>
    </source>
</evidence>
<evidence type="ECO:0000256" key="7">
    <source>
        <dbReference type="ARBA" id="ARBA00023077"/>
    </source>
</evidence>
<feature type="chain" id="PRO_5046279437" evidence="13">
    <location>
        <begin position="28"/>
        <end position="682"/>
    </location>
</feature>
<name>A0ABV6GYZ5_9PAST</name>
<dbReference type="PROSITE" id="PS01156">
    <property type="entry name" value="TONB_DEPENDENT_REC_2"/>
    <property type="match status" value="1"/>
</dbReference>
<protein>
    <submittedName>
        <fullName evidence="16">TonB-dependent receptor domain-containing protein</fullName>
    </submittedName>
</protein>
<dbReference type="PROSITE" id="PS52016">
    <property type="entry name" value="TONB_DEPENDENT_REC_3"/>
    <property type="match status" value="1"/>
</dbReference>
<sequence length="682" mass="75276">MPKRFTLTYASLAILSVLGGGTNVVFANNNSQTLDEIVVSEHQGKKVETNIVTAAEMKESTATDMRTLLSKEPSIDFGGGNGTSQFLTIRGMGQNSVDIKIDNAYSDSQILYHQGRFIIDPSLLKTISVQKGAGSASAGIGATNGAIIAKTVDALDLLANSKRNYGIKVNAGYSTNDGYTYGTTLFGKYGNFDALFSYTRVNDHDYQAGKGYANHNGKNSVPYSGLDKRSYLIKLGATFDNHRFVLSHLQDQHRGVRLVREEFALDAARLSLTRQSPSYRETTLQNTNLEWTAKNLGFVSELTANAYMMENKRYSADDKGCGYCGNIEGPTTTVIETRGANINFDSPIGENVLVKYGVNYRDQKIKPHAFLNPTYTLTSPTKADIGTYVEAITTISDFIFTTGLRYDYFKLKAMDGKTVSAGQFNPSIGVIWLASDNLSFSANHSYASRSPRLYDALMTHGKRGVISIADGTVAERARNTEIGFNYKNGNITIDGSYFWQKISDAIANPQDRHGIKTVKETVNAGYIRNHGYELSAAYTLSGFTARVGLSESKPRIYDTHPEKLLSSNPEFAVQVGRTLTTSLSYRFEQPDVEIGWRNRSVKGVKGSVLVRENQDPNTNVVERAGYSVHDFYLNWKPFNDDSMNVNVALNNAFNKFYYPHTQRGQTLPGVGRNLSVGINYTF</sequence>
<keyword evidence="6 13" id="KW-0732">Signal</keyword>
<feature type="domain" description="TonB-dependent receptor-like beta-barrel" evidence="14">
    <location>
        <begin position="175"/>
        <end position="651"/>
    </location>
</feature>
<evidence type="ECO:0000256" key="8">
    <source>
        <dbReference type="ARBA" id="ARBA00023136"/>
    </source>
</evidence>
<keyword evidence="4 10" id="KW-1134">Transmembrane beta strand</keyword>
<evidence type="ECO:0000256" key="5">
    <source>
        <dbReference type="ARBA" id="ARBA00022692"/>
    </source>
</evidence>
<evidence type="ECO:0000256" key="13">
    <source>
        <dbReference type="SAM" id="SignalP"/>
    </source>
</evidence>
<keyword evidence="3 10" id="KW-0813">Transport</keyword>
<evidence type="ECO:0000259" key="14">
    <source>
        <dbReference type="Pfam" id="PF00593"/>
    </source>
</evidence>
<dbReference type="InterPro" id="IPR039426">
    <property type="entry name" value="TonB-dep_rcpt-like"/>
</dbReference>
<dbReference type="PANTHER" id="PTHR30069">
    <property type="entry name" value="TONB-DEPENDENT OUTER MEMBRANE RECEPTOR"/>
    <property type="match status" value="1"/>
</dbReference>
<feature type="signal peptide" evidence="13">
    <location>
        <begin position="1"/>
        <end position="27"/>
    </location>
</feature>